<organism evidence="6 7">
    <name type="scientific">Streptomyces noboritoensis</name>
    <dbReference type="NCBI Taxonomy" id="67337"/>
    <lineage>
        <taxon>Bacteria</taxon>
        <taxon>Bacillati</taxon>
        <taxon>Actinomycetota</taxon>
        <taxon>Actinomycetes</taxon>
        <taxon>Kitasatosporales</taxon>
        <taxon>Streptomycetaceae</taxon>
        <taxon>Streptomyces</taxon>
    </lineage>
</organism>
<evidence type="ECO:0000256" key="1">
    <source>
        <dbReference type="ARBA" id="ARBA00009437"/>
    </source>
</evidence>
<dbReference type="EMBL" id="JBHMQV010000009">
    <property type="protein sequence ID" value="MFC0845383.1"/>
    <property type="molecule type" value="Genomic_DNA"/>
</dbReference>
<dbReference type="RefSeq" id="WP_394320184.1">
    <property type="nucleotide sequence ID" value="NZ_JBHMQV010000009.1"/>
</dbReference>
<dbReference type="SUPFAM" id="SSF46785">
    <property type="entry name" value="Winged helix' DNA-binding domain"/>
    <property type="match status" value="1"/>
</dbReference>
<protein>
    <submittedName>
        <fullName evidence="6">LysR family transcriptional regulator</fullName>
    </submittedName>
</protein>
<dbReference type="Gene3D" id="1.10.10.10">
    <property type="entry name" value="Winged helix-like DNA-binding domain superfamily/Winged helix DNA-binding domain"/>
    <property type="match status" value="1"/>
</dbReference>
<keyword evidence="2" id="KW-0805">Transcription regulation</keyword>
<dbReference type="PRINTS" id="PR00039">
    <property type="entry name" value="HTHLYSR"/>
</dbReference>
<feature type="domain" description="HTH lysR-type" evidence="5">
    <location>
        <begin position="1"/>
        <end position="58"/>
    </location>
</feature>
<keyword evidence="3" id="KW-0238">DNA-binding</keyword>
<dbReference type="PROSITE" id="PS50931">
    <property type="entry name" value="HTH_LYSR"/>
    <property type="match status" value="1"/>
</dbReference>
<dbReference type="Proteomes" id="UP001589887">
    <property type="component" value="Unassembled WGS sequence"/>
</dbReference>
<dbReference type="Gene3D" id="3.40.190.10">
    <property type="entry name" value="Periplasmic binding protein-like II"/>
    <property type="match status" value="2"/>
</dbReference>
<name>A0ABV6THX2_9ACTN</name>
<dbReference type="InterPro" id="IPR000847">
    <property type="entry name" value="LysR_HTH_N"/>
</dbReference>
<evidence type="ECO:0000259" key="5">
    <source>
        <dbReference type="PROSITE" id="PS50931"/>
    </source>
</evidence>
<sequence length="299" mass="31751">MELRQLSYFVTVAEELHFGRAAERLHIVQSAVSQQVRRLERELGAELFDRSSRHVRLTGAGERLLPEARTVLAAAERARAAVRGRTGLRLGTSTGLGAHLDRVLDRFAALAPDTPVELVSAATRDRLEQVADGRLDAAFVRSTAPGTGVRILPLWEDPLVAAVPAAHPLARAADVAVGELADLGLCITARRNNPALVDLVVGACHAAGFEPLPGPVSGSLQDTLATIGTGARPLWTVVYASHARVLHSPRVAFLPFRAPGLALPTGLAVHARTPPAELDLLLKACETPTTAPTSNDHEN</sequence>
<dbReference type="Pfam" id="PF00126">
    <property type="entry name" value="HTH_1"/>
    <property type="match status" value="1"/>
</dbReference>
<evidence type="ECO:0000256" key="3">
    <source>
        <dbReference type="ARBA" id="ARBA00023125"/>
    </source>
</evidence>
<reference evidence="6 7" key="1">
    <citation type="submission" date="2024-09" db="EMBL/GenBank/DDBJ databases">
        <authorList>
            <person name="Sun Q."/>
            <person name="Mori K."/>
        </authorList>
    </citation>
    <scope>NUCLEOTIDE SEQUENCE [LARGE SCALE GENOMIC DNA]</scope>
    <source>
        <strain evidence="6 7">JCM 4557</strain>
    </source>
</reference>
<evidence type="ECO:0000313" key="6">
    <source>
        <dbReference type="EMBL" id="MFC0845383.1"/>
    </source>
</evidence>
<proteinExistence type="inferred from homology"/>
<accession>A0ABV6THX2</accession>
<keyword evidence="7" id="KW-1185">Reference proteome</keyword>
<dbReference type="CDD" id="cd08414">
    <property type="entry name" value="PBP2_LTTR_aromatics_like"/>
    <property type="match status" value="1"/>
</dbReference>
<gene>
    <name evidence="6" type="ORF">ACFH04_16930</name>
</gene>
<evidence type="ECO:0000256" key="4">
    <source>
        <dbReference type="ARBA" id="ARBA00023163"/>
    </source>
</evidence>
<dbReference type="InterPro" id="IPR005119">
    <property type="entry name" value="LysR_subst-bd"/>
</dbReference>
<dbReference type="InterPro" id="IPR036388">
    <property type="entry name" value="WH-like_DNA-bd_sf"/>
</dbReference>
<dbReference type="PANTHER" id="PTHR30346:SF0">
    <property type="entry name" value="HCA OPERON TRANSCRIPTIONAL ACTIVATOR HCAR"/>
    <property type="match status" value="1"/>
</dbReference>
<evidence type="ECO:0000256" key="2">
    <source>
        <dbReference type="ARBA" id="ARBA00023015"/>
    </source>
</evidence>
<evidence type="ECO:0000313" key="7">
    <source>
        <dbReference type="Proteomes" id="UP001589887"/>
    </source>
</evidence>
<dbReference type="PANTHER" id="PTHR30346">
    <property type="entry name" value="TRANSCRIPTIONAL DUAL REGULATOR HCAR-RELATED"/>
    <property type="match status" value="1"/>
</dbReference>
<dbReference type="SUPFAM" id="SSF53850">
    <property type="entry name" value="Periplasmic binding protein-like II"/>
    <property type="match status" value="1"/>
</dbReference>
<dbReference type="Pfam" id="PF03466">
    <property type="entry name" value="LysR_substrate"/>
    <property type="match status" value="1"/>
</dbReference>
<keyword evidence="4" id="KW-0804">Transcription</keyword>
<comment type="caution">
    <text evidence="6">The sequence shown here is derived from an EMBL/GenBank/DDBJ whole genome shotgun (WGS) entry which is preliminary data.</text>
</comment>
<comment type="similarity">
    <text evidence="1">Belongs to the LysR transcriptional regulatory family.</text>
</comment>
<dbReference type="InterPro" id="IPR036390">
    <property type="entry name" value="WH_DNA-bd_sf"/>
</dbReference>